<sequence>MATKKVSALTELTSPDGSEELLVNDGGTSKKVTIDNLLYDEAIDSDHYVDGSIDNAHLADDAVDSDELAAG</sequence>
<accession>A0A382FV70</accession>
<proteinExistence type="predicted"/>
<dbReference type="AlphaFoldDB" id="A0A382FV70"/>
<evidence type="ECO:0000313" key="1">
    <source>
        <dbReference type="EMBL" id="SVB66502.1"/>
    </source>
</evidence>
<protein>
    <submittedName>
        <fullName evidence="1">Uncharacterized protein</fullName>
    </submittedName>
</protein>
<reference evidence="1" key="1">
    <citation type="submission" date="2018-05" db="EMBL/GenBank/DDBJ databases">
        <authorList>
            <person name="Lanie J.A."/>
            <person name="Ng W.-L."/>
            <person name="Kazmierczak K.M."/>
            <person name="Andrzejewski T.M."/>
            <person name="Davidsen T.M."/>
            <person name="Wayne K.J."/>
            <person name="Tettelin H."/>
            <person name="Glass J.I."/>
            <person name="Rusch D."/>
            <person name="Podicherti R."/>
            <person name="Tsui H.-C.T."/>
            <person name="Winkler M.E."/>
        </authorList>
    </citation>
    <scope>NUCLEOTIDE SEQUENCE</scope>
</reference>
<gene>
    <name evidence="1" type="ORF">METZ01_LOCUS219356</name>
</gene>
<organism evidence="1">
    <name type="scientific">marine metagenome</name>
    <dbReference type="NCBI Taxonomy" id="408172"/>
    <lineage>
        <taxon>unclassified sequences</taxon>
        <taxon>metagenomes</taxon>
        <taxon>ecological metagenomes</taxon>
    </lineage>
</organism>
<dbReference type="EMBL" id="UINC01051856">
    <property type="protein sequence ID" value="SVB66502.1"/>
    <property type="molecule type" value="Genomic_DNA"/>
</dbReference>
<feature type="non-terminal residue" evidence="1">
    <location>
        <position position="71"/>
    </location>
</feature>
<name>A0A382FV70_9ZZZZ</name>